<dbReference type="GO" id="GO:0016787">
    <property type="term" value="F:hydrolase activity"/>
    <property type="evidence" value="ECO:0007669"/>
    <property type="project" value="InterPro"/>
</dbReference>
<dbReference type="FunFam" id="3.40.50.720:FF:001190">
    <property type="entry name" value="Short-chain dehydrogenase/reductase SDR"/>
    <property type="match status" value="1"/>
</dbReference>
<evidence type="ECO:0000256" key="3">
    <source>
        <dbReference type="ARBA" id="ARBA00023002"/>
    </source>
</evidence>
<dbReference type="InterPro" id="IPR002347">
    <property type="entry name" value="SDR_fam"/>
</dbReference>
<dbReference type="InterPro" id="IPR002925">
    <property type="entry name" value="Dienelactn_hydro"/>
</dbReference>
<dbReference type="Gene3D" id="3.40.50.720">
    <property type="entry name" value="NAD(P)-binding Rossmann-like Domain"/>
    <property type="match status" value="1"/>
</dbReference>
<proteinExistence type="inferred from homology"/>
<name>A0A9P6HWN8_9PEZI</name>
<dbReference type="SUPFAM" id="SSF51735">
    <property type="entry name" value="NAD(P)-binding Rossmann-fold domains"/>
    <property type="match status" value="1"/>
</dbReference>
<dbReference type="GeneID" id="62165510"/>
<dbReference type="PANTHER" id="PTHR24321">
    <property type="entry name" value="DEHYDROGENASES, SHORT CHAIN"/>
    <property type="match status" value="1"/>
</dbReference>
<evidence type="ECO:0000313" key="5">
    <source>
        <dbReference type="EMBL" id="KAF9872858.1"/>
    </source>
</evidence>
<organism evidence="5 6">
    <name type="scientific">Colletotrichum karsti</name>
    <dbReference type="NCBI Taxonomy" id="1095194"/>
    <lineage>
        <taxon>Eukaryota</taxon>
        <taxon>Fungi</taxon>
        <taxon>Dikarya</taxon>
        <taxon>Ascomycota</taxon>
        <taxon>Pezizomycotina</taxon>
        <taxon>Sordariomycetes</taxon>
        <taxon>Hypocreomycetidae</taxon>
        <taxon>Glomerellales</taxon>
        <taxon>Glomerellaceae</taxon>
        <taxon>Colletotrichum</taxon>
        <taxon>Colletotrichum boninense species complex</taxon>
    </lineage>
</organism>
<dbReference type="SUPFAM" id="SSF53474">
    <property type="entry name" value="alpha/beta-Hydrolases"/>
    <property type="match status" value="1"/>
</dbReference>
<dbReference type="PRINTS" id="PR00080">
    <property type="entry name" value="SDRFAMILY"/>
</dbReference>
<evidence type="ECO:0000259" key="4">
    <source>
        <dbReference type="Pfam" id="PF01738"/>
    </source>
</evidence>
<evidence type="ECO:0000313" key="6">
    <source>
        <dbReference type="Proteomes" id="UP000781932"/>
    </source>
</evidence>
<dbReference type="PANTHER" id="PTHR24321:SF15">
    <property type="entry name" value="OXIDOREDUCTASE UCPA"/>
    <property type="match status" value="1"/>
</dbReference>
<dbReference type="RefSeq" id="XP_038742319.1">
    <property type="nucleotide sequence ID" value="XM_038892436.1"/>
</dbReference>
<dbReference type="AlphaFoldDB" id="A0A9P6HWN8"/>
<dbReference type="GO" id="GO:0016491">
    <property type="term" value="F:oxidoreductase activity"/>
    <property type="evidence" value="ECO:0007669"/>
    <property type="project" value="UniProtKB-KW"/>
</dbReference>
<dbReference type="Pfam" id="PF13561">
    <property type="entry name" value="adh_short_C2"/>
    <property type="match status" value="1"/>
</dbReference>
<sequence>MGQGASKNNGQYLAKPSGECCLKGNIHKGEARGSWSVIADVDTYLSWPPEGKANGNILLYFPDVWGMFPNGLLVMDAFADSGYLVLGLDYFRGDPVWKHRKNRHDTDNKDFDYEAWKRKHTKFADVAVPKWVDAVKAQYGQGNTKFVCVGYCFGAPYVCNELAKDTVVAGAFAHPAFLREHHFTNINKPLFLSCSETDHTFDLPSRRRALDILQSQKRIYHYQLFSGVEHGFALRGDENDPYQLKLARTVTRHPINTVGTSTFEQRSGTMTPPRALDFTGDVALVTGAGSRMDGEIGNGRAAAILLARHGAKVALVDFNVDWAKESKRMIDEEGGVSEIIQADVSMEESCKNAVAKTVELFGALHILVNIVGVGGAIGDATTINLDAWERDFRINVTSMVLMSRYAIPEMRKQGRGSIINMSSVSGLLGGNPSLLYPTTKGAIIQMTRAMAAHHGPENIRVNCVAPGMVYTPMTRGRGMTDEMRQARVNQNLMKKEGTGWDVGHAILFLASKEAGWITGLIMPVDGGTTAGKADRPALKADTLAEANTGISN</sequence>
<accession>A0A9P6HWN8</accession>
<dbReference type="InterPro" id="IPR036291">
    <property type="entry name" value="NAD(P)-bd_dom_sf"/>
</dbReference>
<evidence type="ECO:0000256" key="2">
    <source>
        <dbReference type="ARBA" id="ARBA00022857"/>
    </source>
</evidence>
<evidence type="ECO:0000256" key="1">
    <source>
        <dbReference type="ARBA" id="ARBA00006484"/>
    </source>
</evidence>
<dbReference type="OrthoDB" id="1393670at2759"/>
<keyword evidence="3" id="KW-0560">Oxidoreductase</keyword>
<protein>
    <submittedName>
        <fullName evidence="5">Short-chain dehydrogenase reductase sdr</fullName>
    </submittedName>
</protein>
<dbReference type="Gene3D" id="3.40.50.1820">
    <property type="entry name" value="alpha/beta hydrolase"/>
    <property type="match status" value="1"/>
</dbReference>
<gene>
    <name evidence="5" type="ORF">CkaCkLH20_09721</name>
</gene>
<reference evidence="5" key="1">
    <citation type="submission" date="2020-03" db="EMBL/GenBank/DDBJ databases">
        <authorList>
            <person name="He L."/>
        </authorList>
    </citation>
    <scope>NUCLEOTIDE SEQUENCE</scope>
    <source>
        <strain evidence="5">CkLH20</strain>
    </source>
</reference>
<feature type="domain" description="Dienelactone hydrolase" evidence="4">
    <location>
        <begin position="43"/>
        <end position="245"/>
    </location>
</feature>
<comment type="caution">
    <text evidence="5">The sequence shown here is derived from an EMBL/GenBank/DDBJ whole genome shotgun (WGS) entry which is preliminary data.</text>
</comment>
<dbReference type="InterPro" id="IPR020904">
    <property type="entry name" value="Sc_DH/Rdtase_CS"/>
</dbReference>
<dbReference type="PROSITE" id="PS00061">
    <property type="entry name" value="ADH_SHORT"/>
    <property type="match status" value="1"/>
</dbReference>
<keyword evidence="6" id="KW-1185">Reference proteome</keyword>
<dbReference type="CDD" id="cd05233">
    <property type="entry name" value="SDR_c"/>
    <property type="match status" value="1"/>
</dbReference>
<dbReference type="InterPro" id="IPR029058">
    <property type="entry name" value="AB_hydrolase_fold"/>
</dbReference>
<dbReference type="Proteomes" id="UP000781932">
    <property type="component" value="Unassembled WGS sequence"/>
</dbReference>
<dbReference type="EMBL" id="JAATWM020000035">
    <property type="protein sequence ID" value="KAF9872858.1"/>
    <property type="molecule type" value="Genomic_DNA"/>
</dbReference>
<dbReference type="Pfam" id="PF01738">
    <property type="entry name" value="DLH"/>
    <property type="match status" value="1"/>
</dbReference>
<reference evidence="5" key="2">
    <citation type="submission" date="2020-11" db="EMBL/GenBank/DDBJ databases">
        <title>Whole genome sequencing of Colletotrichum sp.</title>
        <authorList>
            <person name="Li H."/>
        </authorList>
    </citation>
    <scope>NUCLEOTIDE SEQUENCE</scope>
    <source>
        <strain evidence="5">CkLH20</strain>
    </source>
</reference>
<comment type="similarity">
    <text evidence="1">Belongs to the short-chain dehydrogenases/reductases (SDR) family.</text>
</comment>
<keyword evidence="2" id="KW-0521">NADP</keyword>
<dbReference type="PRINTS" id="PR00081">
    <property type="entry name" value="GDHRDH"/>
</dbReference>